<dbReference type="OrthoDB" id="6545863at2"/>
<reference evidence="2 3" key="1">
    <citation type="submission" date="2019-11" db="EMBL/GenBank/DDBJ databases">
        <title>Escherichia alba sp. nov. isolated from the gut of plastic-eating superworms Zophobas atratus.</title>
        <authorList>
            <person name="Yang Y."/>
        </authorList>
    </citation>
    <scope>NUCLEOTIDE SEQUENCE [LARGE SCALE GENOMIC DNA]</scope>
    <source>
        <strain evidence="3">BIT-B35</strain>
    </source>
</reference>
<dbReference type="EMBL" id="WMJZ01000043">
    <property type="protein sequence ID" value="MTH48545.1"/>
    <property type="molecule type" value="Genomic_DNA"/>
</dbReference>
<dbReference type="AlphaFoldDB" id="A0A6L6IQP0"/>
<dbReference type="RefSeq" id="WP_155109996.1">
    <property type="nucleotide sequence ID" value="NZ_WMJZ01000043.1"/>
</dbReference>
<name>A0A6L6IQP0_9ENTR</name>
<accession>A0A6L6IQP0</accession>
<evidence type="ECO:0000313" key="3">
    <source>
        <dbReference type="Proteomes" id="UP000477739"/>
    </source>
</evidence>
<proteinExistence type="predicted"/>
<organism evidence="2 3">
    <name type="scientific">Intestinirhabdus alba</name>
    <dbReference type="NCBI Taxonomy" id="2899544"/>
    <lineage>
        <taxon>Bacteria</taxon>
        <taxon>Pseudomonadati</taxon>
        <taxon>Pseudomonadota</taxon>
        <taxon>Gammaproteobacteria</taxon>
        <taxon>Enterobacterales</taxon>
        <taxon>Enterobacteriaceae</taxon>
        <taxon>Intestinirhabdus</taxon>
    </lineage>
</organism>
<gene>
    <name evidence="2" type="ORF">GJV78_20290</name>
</gene>
<feature type="signal peptide" evidence="1">
    <location>
        <begin position="1"/>
        <end position="20"/>
    </location>
</feature>
<keyword evidence="3" id="KW-1185">Reference proteome</keyword>
<comment type="caution">
    <text evidence="2">The sequence shown here is derived from an EMBL/GenBank/DDBJ whole genome shotgun (WGS) entry which is preliminary data.</text>
</comment>
<sequence>MRKCIIFTLFVFLGVSVSEAKISPEIKIPYGFEPKNFFIEKIEPYSYNSVETSECASVEYKKYSFSMGNEKAKGQLLLDNLVCLTDRNVYESGIIPGLEERISYSRGKNIWVKLKNKRSEISSPYLKIPYKPIKLYNIVSPNARGFAVVSENILPEYREYKGIIKELYFCLVREDYALCGKNNITTDVKDEEDRLTFYFLKSVESMSIGLR</sequence>
<keyword evidence="1" id="KW-0732">Signal</keyword>
<protein>
    <submittedName>
        <fullName evidence="2">Uncharacterized protein</fullName>
    </submittedName>
</protein>
<evidence type="ECO:0000256" key="1">
    <source>
        <dbReference type="SAM" id="SignalP"/>
    </source>
</evidence>
<feature type="chain" id="PRO_5026810447" evidence="1">
    <location>
        <begin position="21"/>
        <end position="211"/>
    </location>
</feature>
<evidence type="ECO:0000313" key="2">
    <source>
        <dbReference type="EMBL" id="MTH48545.1"/>
    </source>
</evidence>
<dbReference type="Proteomes" id="UP000477739">
    <property type="component" value="Unassembled WGS sequence"/>
</dbReference>